<name>A0A0V8QGS3_9FIRM</name>
<dbReference type="Gene3D" id="3.40.630.30">
    <property type="match status" value="1"/>
</dbReference>
<keyword evidence="5" id="KW-1185">Reference proteome</keyword>
<evidence type="ECO:0000259" key="3">
    <source>
        <dbReference type="PROSITE" id="PS51186"/>
    </source>
</evidence>
<evidence type="ECO:0000313" key="4">
    <source>
        <dbReference type="EMBL" id="KSV59805.1"/>
    </source>
</evidence>
<keyword evidence="2" id="KW-0012">Acyltransferase</keyword>
<dbReference type="InterPro" id="IPR016181">
    <property type="entry name" value="Acyl_CoA_acyltransferase"/>
</dbReference>
<dbReference type="EMBL" id="LNAM01000090">
    <property type="protein sequence ID" value="KSV59805.1"/>
    <property type="molecule type" value="Genomic_DNA"/>
</dbReference>
<dbReference type="OrthoDB" id="9783470at2"/>
<dbReference type="GO" id="GO:0016747">
    <property type="term" value="F:acyltransferase activity, transferring groups other than amino-acyl groups"/>
    <property type="evidence" value="ECO:0007669"/>
    <property type="project" value="InterPro"/>
</dbReference>
<sequence>MLIRIVQLEEQEEKKKVTREVLESLEDWFGIPEAREEYITKSVNQLFWCAYDDDKIVGFLYLHETGKDTVELYVMGVRKEYHRRGIGRTLFNAAYEAAKINGYSFIQVKTVQMGKYEDYDNTNMFYLSLGFKEFEIFPTLWDEWNPCQVYVMSIK</sequence>
<dbReference type="InterPro" id="IPR050832">
    <property type="entry name" value="Bact_Acetyltransf"/>
</dbReference>
<dbReference type="Proteomes" id="UP000054874">
    <property type="component" value="Unassembled WGS sequence"/>
</dbReference>
<protein>
    <submittedName>
        <fullName evidence="4">GNAT family acetyltransferase</fullName>
    </submittedName>
</protein>
<dbReference type="PANTHER" id="PTHR43877">
    <property type="entry name" value="AMINOALKYLPHOSPHONATE N-ACETYLTRANSFERASE-RELATED-RELATED"/>
    <property type="match status" value="1"/>
</dbReference>
<keyword evidence="1 4" id="KW-0808">Transferase</keyword>
<dbReference type="STRING" id="290052.ASU35_07985"/>
<comment type="caution">
    <text evidence="4">The sequence shown here is derived from an EMBL/GenBank/DDBJ whole genome shotgun (WGS) entry which is preliminary data.</text>
</comment>
<dbReference type="Pfam" id="PF13508">
    <property type="entry name" value="Acetyltransf_7"/>
    <property type="match status" value="1"/>
</dbReference>
<feature type="domain" description="N-acetyltransferase" evidence="3">
    <location>
        <begin position="3"/>
        <end position="155"/>
    </location>
</feature>
<dbReference type="InterPro" id="IPR000182">
    <property type="entry name" value="GNAT_dom"/>
</dbReference>
<evidence type="ECO:0000256" key="1">
    <source>
        <dbReference type="ARBA" id="ARBA00022679"/>
    </source>
</evidence>
<accession>A0A0V8QGS3</accession>
<reference evidence="4 5" key="1">
    <citation type="submission" date="2015-11" db="EMBL/GenBank/DDBJ databases">
        <title>Butyribacter intestini gen. nov., sp. nov., a butyric acid-producing bacterium of the family Lachnospiraceae isolated from the human faeces.</title>
        <authorList>
            <person name="Zou Y."/>
            <person name="Xue W."/>
            <person name="Luo G."/>
            <person name="Lv M."/>
        </authorList>
    </citation>
    <scope>NUCLEOTIDE SEQUENCE [LARGE SCALE GENOMIC DNA]</scope>
    <source>
        <strain evidence="4 5">ACET-33324</strain>
    </source>
</reference>
<gene>
    <name evidence="4" type="ORF">ASU35_07985</name>
</gene>
<proteinExistence type="predicted"/>
<dbReference type="AlphaFoldDB" id="A0A0V8QGS3"/>
<organism evidence="4 5">
    <name type="scientific">Acetivibrio ethanolgignens</name>
    <dbReference type="NCBI Taxonomy" id="290052"/>
    <lineage>
        <taxon>Bacteria</taxon>
        <taxon>Bacillati</taxon>
        <taxon>Bacillota</taxon>
        <taxon>Clostridia</taxon>
        <taxon>Eubacteriales</taxon>
        <taxon>Oscillospiraceae</taxon>
        <taxon>Acetivibrio</taxon>
    </lineage>
</organism>
<evidence type="ECO:0000256" key="2">
    <source>
        <dbReference type="ARBA" id="ARBA00023315"/>
    </source>
</evidence>
<dbReference type="CDD" id="cd04301">
    <property type="entry name" value="NAT_SF"/>
    <property type="match status" value="1"/>
</dbReference>
<evidence type="ECO:0000313" key="5">
    <source>
        <dbReference type="Proteomes" id="UP000054874"/>
    </source>
</evidence>
<dbReference type="PROSITE" id="PS51186">
    <property type="entry name" value="GNAT"/>
    <property type="match status" value="1"/>
</dbReference>
<dbReference type="SUPFAM" id="SSF55729">
    <property type="entry name" value="Acyl-CoA N-acyltransferases (Nat)"/>
    <property type="match status" value="1"/>
</dbReference>